<keyword evidence="3" id="KW-1185">Reference proteome</keyword>
<keyword evidence="1" id="KW-0812">Transmembrane</keyword>
<sequence length="137" mass="14902">MCAVLGIMHLMLNFESRESPLAPNHVFAWRFLKFLLGALALGGFALGIGVLGYHYIAAFSWVDSLLNASMILGGMGPMGELPCDEAKIFASAYALFSGLIFITVTGIVLTPLAHRVLHHFHLDDDDEPENNNDKPSS</sequence>
<dbReference type="Proteomes" id="UP000321577">
    <property type="component" value="Unassembled WGS sequence"/>
</dbReference>
<evidence type="ECO:0000256" key="1">
    <source>
        <dbReference type="SAM" id="Phobius"/>
    </source>
</evidence>
<evidence type="ECO:0000313" key="3">
    <source>
        <dbReference type="Proteomes" id="UP000321577"/>
    </source>
</evidence>
<accession>A0A512MG05</accession>
<feature type="transmembrane region" description="Helical" evidence="1">
    <location>
        <begin position="88"/>
        <end position="109"/>
    </location>
</feature>
<feature type="transmembrane region" description="Helical" evidence="1">
    <location>
        <begin position="34"/>
        <end position="56"/>
    </location>
</feature>
<evidence type="ECO:0000313" key="2">
    <source>
        <dbReference type="EMBL" id="GEP45281.1"/>
    </source>
</evidence>
<comment type="caution">
    <text evidence="2">The sequence shown here is derived from an EMBL/GenBank/DDBJ whole genome shotgun (WGS) entry which is preliminary data.</text>
</comment>
<reference evidence="2 3" key="1">
    <citation type="submission" date="2019-07" db="EMBL/GenBank/DDBJ databases">
        <title>Whole genome shotgun sequence of Brevifollis gellanilyticus NBRC 108608.</title>
        <authorList>
            <person name="Hosoyama A."/>
            <person name="Uohara A."/>
            <person name="Ohji S."/>
            <person name="Ichikawa N."/>
        </authorList>
    </citation>
    <scope>NUCLEOTIDE SEQUENCE [LARGE SCALE GENOMIC DNA]</scope>
    <source>
        <strain evidence="2 3">NBRC 108608</strain>
    </source>
</reference>
<evidence type="ECO:0008006" key="4">
    <source>
        <dbReference type="Google" id="ProtNLM"/>
    </source>
</evidence>
<keyword evidence="1" id="KW-1133">Transmembrane helix</keyword>
<protein>
    <recommendedName>
        <fullName evidence="4">Potassium channel domain-containing protein</fullName>
    </recommendedName>
</protein>
<proteinExistence type="predicted"/>
<name>A0A512MG05_9BACT</name>
<dbReference type="EMBL" id="BKAG01000045">
    <property type="protein sequence ID" value="GEP45281.1"/>
    <property type="molecule type" value="Genomic_DNA"/>
</dbReference>
<organism evidence="2 3">
    <name type="scientific">Brevifollis gellanilyticus</name>
    <dbReference type="NCBI Taxonomy" id="748831"/>
    <lineage>
        <taxon>Bacteria</taxon>
        <taxon>Pseudomonadati</taxon>
        <taxon>Verrucomicrobiota</taxon>
        <taxon>Verrucomicrobiia</taxon>
        <taxon>Verrucomicrobiales</taxon>
        <taxon>Verrucomicrobiaceae</taxon>
    </lineage>
</organism>
<keyword evidence="1" id="KW-0472">Membrane</keyword>
<dbReference type="AlphaFoldDB" id="A0A512MG05"/>
<gene>
    <name evidence="2" type="ORF">BGE01nite_45720</name>
</gene>